<feature type="transmembrane region" description="Helical" evidence="1">
    <location>
        <begin position="145"/>
        <end position="164"/>
    </location>
</feature>
<accession>Q6IKL1</accession>
<dbReference type="EMBL" id="BK002355">
    <property type="protein sequence ID" value="DAA03861.1"/>
    <property type="molecule type" value="Genomic_DNA"/>
</dbReference>
<protein>
    <submittedName>
        <fullName evidence="2">HDC12181</fullName>
    </submittedName>
</protein>
<sequence length="167" mass="18671">MQPPQKSWGWVTIAIAILIAISLIRTPIPLPSRGLTLCHSTYLDPIIVVLAASTDSTVGTRWLLIGWPRDQVAASCRIMAALLLRRQQKQRRAMAAFSCLVCNGYLKWPEPPAQQQFTWQAVTNSQHPSKSVAKSTRAATIWYRYWYILYAPVSIVFVGAGKCVKNS</sequence>
<keyword evidence="1" id="KW-1133">Transmembrane helix</keyword>
<keyword evidence="1" id="KW-0472">Membrane</keyword>
<evidence type="ECO:0000313" key="2">
    <source>
        <dbReference type="EMBL" id="DAA03861.1"/>
    </source>
</evidence>
<organism evidence="2">
    <name type="scientific">Drosophila melanogaster</name>
    <name type="common">Fruit fly</name>
    <dbReference type="NCBI Taxonomy" id="7227"/>
    <lineage>
        <taxon>Eukaryota</taxon>
        <taxon>Metazoa</taxon>
        <taxon>Ecdysozoa</taxon>
        <taxon>Arthropoda</taxon>
        <taxon>Hexapoda</taxon>
        <taxon>Insecta</taxon>
        <taxon>Pterygota</taxon>
        <taxon>Neoptera</taxon>
        <taxon>Endopterygota</taxon>
        <taxon>Diptera</taxon>
        <taxon>Brachycera</taxon>
        <taxon>Muscomorpha</taxon>
        <taxon>Ephydroidea</taxon>
        <taxon>Drosophilidae</taxon>
        <taxon>Drosophila</taxon>
        <taxon>Sophophora</taxon>
    </lineage>
</organism>
<keyword evidence="1" id="KW-0812">Transmembrane</keyword>
<name>Q6IKL1_DROME</name>
<proteinExistence type="predicted"/>
<feature type="transmembrane region" description="Helical" evidence="1">
    <location>
        <begin position="7"/>
        <end position="24"/>
    </location>
</feature>
<reference evidence="2" key="1">
    <citation type="journal article" date="2003" name="Genome Biol.">
        <title>An integrated gene annotation and transcriptional profiling approach towards the full gene content of the Drosophila genome.</title>
        <authorList>
            <person name="Hild M."/>
            <person name="Beckmann B."/>
            <person name="Haas S.A."/>
            <person name="Koch B."/>
            <person name="Solovyev V."/>
            <person name="Busold C."/>
            <person name="Fellenberg K."/>
            <person name="Boutros M."/>
            <person name="Vingron M."/>
            <person name="Sauer F."/>
            <person name="Hoheisel J.D."/>
            <person name="Paro R."/>
        </authorList>
    </citation>
    <scope>NUCLEOTIDE SEQUENCE</scope>
</reference>
<evidence type="ECO:0000256" key="1">
    <source>
        <dbReference type="SAM" id="Phobius"/>
    </source>
</evidence>
<dbReference type="AlphaFoldDB" id="Q6IKL1"/>
<gene>
    <name evidence="2" type="ORF">HDC12181</name>
</gene>